<keyword evidence="2" id="KW-0472">Membrane</keyword>
<comment type="caution">
    <text evidence="4">The sequence shown here is derived from an EMBL/GenBank/DDBJ whole genome shotgun (WGS) entry which is preliminary data.</text>
</comment>
<feature type="domain" description="Zinc finger/thioredoxin putative" evidence="3">
    <location>
        <begin position="5"/>
        <end position="40"/>
    </location>
</feature>
<accession>A0A443K1F3</accession>
<evidence type="ECO:0000313" key="5">
    <source>
        <dbReference type="Proteomes" id="UP000285295"/>
    </source>
</evidence>
<evidence type="ECO:0000259" key="3">
    <source>
        <dbReference type="Pfam" id="PF13717"/>
    </source>
</evidence>
<evidence type="ECO:0000313" key="4">
    <source>
        <dbReference type="EMBL" id="RWR26571.1"/>
    </source>
</evidence>
<dbReference type="OrthoDB" id="7159357at2"/>
<dbReference type="AlphaFoldDB" id="A0A443K1F3"/>
<feature type="region of interest" description="Disordered" evidence="1">
    <location>
        <begin position="60"/>
        <end position="79"/>
    </location>
</feature>
<feature type="compositionally biased region" description="Basic and acidic residues" evidence="1">
    <location>
        <begin position="126"/>
        <end position="135"/>
    </location>
</feature>
<dbReference type="Pfam" id="PF13717">
    <property type="entry name" value="Zn_ribbon_4"/>
    <property type="match status" value="1"/>
</dbReference>
<dbReference type="Proteomes" id="UP000285295">
    <property type="component" value="Unassembled WGS sequence"/>
</dbReference>
<keyword evidence="2" id="KW-0812">Transmembrane</keyword>
<reference evidence="4 5" key="2">
    <citation type="submission" date="2019-01" db="EMBL/GenBank/DDBJ databases">
        <authorList>
            <person name="Li Y."/>
        </authorList>
    </citation>
    <scope>NUCLEOTIDE SEQUENCE [LARGE SCALE GENOMIC DNA]</scope>
    <source>
        <strain evidence="4 5">D19-10-3-21</strain>
    </source>
</reference>
<dbReference type="EMBL" id="SAUX01000030">
    <property type="protein sequence ID" value="RWR26571.1"/>
    <property type="molecule type" value="Genomic_DNA"/>
</dbReference>
<dbReference type="NCBIfam" id="TIGR02098">
    <property type="entry name" value="MJ0042_CXXC"/>
    <property type="match status" value="1"/>
</dbReference>
<gene>
    <name evidence="4" type="ORF">D2T31_19505</name>
</gene>
<feature type="region of interest" description="Disordered" evidence="1">
    <location>
        <begin position="88"/>
        <end position="112"/>
    </location>
</feature>
<protein>
    <recommendedName>
        <fullName evidence="3">Zinc finger/thioredoxin putative domain-containing protein</fullName>
    </recommendedName>
</protein>
<organism evidence="4 5">
    <name type="scientific">Paenirhodobacter populi</name>
    <dbReference type="NCBI Taxonomy" id="2306993"/>
    <lineage>
        <taxon>Bacteria</taxon>
        <taxon>Pseudomonadati</taxon>
        <taxon>Pseudomonadota</taxon>
        <taxon>Alphaproteobacteria</taxon>
        <taxon>Rhodobacterales</taxon>
        <taxon>Rhodobacter group</taxon>
        <taxon>Paenirhodobacter</taxon>
    </lineage>
</organism>
<evidence type="ECO:0000256" key="1">
    <source>
        <dbReference type="SAM" id="MobiDB-lite"/>
    </source>
</evidence>
<feature type="transmembrane region" description="Helical" evidence="2">
    <location>
        <begin position="246"/>
        <end position="265"/>
    </location>
</feature>
<evidence type="ECO:0000256" key="2">
    <source>
        <dbReference type="SAM" id="Phobius"/>
    </source>
</evidence>
<feature type="region of interest" description="Disordered" evidence="1">
    <location>
        <begin position="191"/>
        <end position="211"/>
    </location>
</feature>
<reference evidence="4 5" key="1">
    <citation type="submission" date="2019-01" db="EMBL/GenBank/DDBJ databases">
        <title>Sinorhodobacter populi sp. nov. isolated from the symptomatic bark tissue of Populus euramericana canker.</title>
        <authorList>
            <person name="Xu G."/>
        </authorList>
    </citation>
    <scope>NUCLEOTIDE SEQUENCE [LARGE SCALE GENOMIC DNA]</scope>
    <source>
        <strain evidence="4 5">D19-10-3-21</strain>
    </source>
</reference>
<name>A0A443K1F3_9RHOB</name>
<keyword evidence="2" id="KW-1133">Transmembrane helix</keyword>
<dbReference type="InterPro" id="IPR011723">
    <property type="entry name" value="Znf/thioredoxin_put"/>
</dbReference>
<proteinExistence type="predicted"/>
<sequence>MGRGMRLICPGCGAQYEVDDGIIPDAGRDVQCSACGQVWFQKSRPMLLSEEEAVALPLTAQDRHPGIEPPRAPLSSSDAVDQVMSSAFAEDPDPELPETPSVPATRPQPRRALDESLLAILREEAEREARARRAESPALETQEEMNLTPAPAPPAPAAATPAEPVPEDAPADTPAVESLPEEIVVKTAVVETPAEPEPEPVTPPPRPEPEPLPDISALKASLRASADRNSAHVAQMAEQKRAGFRLGFVSVLAVAALATAIYGFAPELAEAVPDLDPALSAYVDQVNQGRVWLDEHLRSAMTVAQTALRG</sequence>
<feature type="compositionally biased region" description="Pro residues" evidence="1">
    <location>
        <begin position="199"/>
        <end position="211"/>
    </location>
</feature>
<feature type="region of interest" description="Disordered" evidence="1">
    <location>
        <begin position="126"/>
        <end position="175"/>
    </location>
</feature>